<gene>
    <name evidence="2" type="ORF">WJX72_005057</name>
</gene>
<proteinExistence type="predicted"/>
<dbReference type="Proteomes" id="UP001489004">
    <property type="component" value="Unassembled WGS sequence"/>
</dbReference>
<evidence type="ECO:0000313" key="3">
    <source>
        <dbReference type="Proteomes" id="UP001489004"/>
    </source>
</evidence>
<evidence type="ECO:0000259" key="1">
    <source>
        <dbReference type="Pfam" id="PF25017"/>
    </source>
</evidence>
<dbReference type="PANTHER" id="PTHR35513:SF1">
    <property type="entry name" value="OS02G0158600 PROTEIN"/>
    <property type="match status" value="1"/>
</dbReference>
<reference evidence="2 3" key="1">
    <citation type="journal article" date="2024" name="Nat. Commun.">
        <title>Phylogenomics reveals the evolutionary origins of lichenization in chlorophyte algae.</title>
        <authorList>
            <person name="Puginier C."/>
            <person name="Libourel C."/>
            <person name="Otte J."/>
            <person name="Skaloud P."/>
            <person name="Haon M."/>
            <person name="Grisel S."/>
            <person name="Petersen M."/>
            <person name="Berrin J.G."/>
            <person name="Delaux P.M."/>
            <person name="Dal Grande F."/>
            <person name="Keller J."/>
        </authorList>
    </citation>
    <scope>NUCLEOTIDE SEQUENCE [LARGE SCALE GENOMIC DNA]</scope>
    <source>
        <strain evidence="2 3">SAG 2043</strain>
    </source>
</reference>
<dbReference type="Pfam" id="PF25017">
    <property type="entry name" value="zf-C2HC_3"/>
    <property type="match status" value="1"/>
</dbReference>
<protein>
    <recommendedName>
        <fullName evidence="1">C2HC zinc finger plants domain-containing protein</fullName>
    </recommendedName>
</protein>
<name>A0AAW1PK74_9CHLO</name>
<keyword evidence="3" id="KW-1185">Reference proteome</keyword>
<feature type="domain" description="C2HC zinc finger plants" evidence="1">
    <location>
        <begin position="135"/>
        <end position="180"/>
    </location>
</feature>
<evidence type="ECO:0000313" key="2">
    <source>
        <dbReference type="EMBL" id="KAK9808850.1"/>
    </source>
</evidence>
<dbReference type="AlphaFoldDB" id="A0AAW1PK74"/>
<dbReference type="PANTHER" id="PTHR35513">
    <property type="entry name" value="OS02G0158600 PROTEIN"/>
    <property type="match status" value="1"/>
</dbReference>
<comment type="caution">
    <text evidence="2">The sequence shown here is derived from an EMBL/GenBank/DDBJ whole genome shotgun (WGS) entry which is preliminary data.</text>
</comment>
<accession>A0AAW1PK74</accession>
<sequence length="183" mass="19097">MLSENSVRLQLQEARNKVEGGDPVAALQAVLKVLSVLNPQAVAPALQQAQQALLMQSGQAPASATAELNALFQRFSLQAEQCLPAVPFGEGADRSGAEPMLDEPDIAREEQSSCMPTWAALAESKTNGPGVHPSTSILQETGRIGVAEDAALDGSSFVCDRCGGLVSAARRDAHAAWWCSSAG</sequence>
<dbReference type="EMBL" id="JALJOR010000011">
    <property type="protein sequence ID" value="KAK9808850.1"/>
    <property type="molecule type" value="Genomic_DNA"/>
</dbReference>
<organism evidence="2 3">
    <name type="scientific">[Myrmecia] bisecta</name>
    <dbReference type="NCBI Taxonomy" id="41462"/>
    <lineage>
        <taxon>Eukaryota</taxon>
        <taxon>Viridiplantae</taxon>
        <taxon>Chlorophyta</taxon>
        <taxon>core chlorophytes</taxon>
        <taxon>Trebouxiophyceae</taxon>
        <taxon>Trebouxiales</taxon>
        <taxon>Trebouxiaceae</taxon>
        <taxon>Myrmecia</taxon>
    </lineage>
</organism>
<dbReference type="InterPro" id="IPR056971">
    <property type="entry name" value="Znf-C2HC_3"/>
</dbReference>